<dbReference type="Proteomes" id="UP000663836">
    <property type="component" value="Unassembled WGS sequence"/>
</dbReference>
<feature type="transmembrane region" description="Helical" evidence="10">
    <location>
        <begin position="199"/>
        <end position="217"/>
    </location>
</feature>
<dbReference type="Pfam" id="PF00002">
    <property type="entry name" value="7tm_2"/>
    <property type="match status" value="1"/>
</dbReference>
<evidence type="ECO:0000313" key="13">
    <source>
        <dbReference type="EMBL" id="CAF1030780.1"/>
    </source>
</evidence>
<feature type="transmembrane region" description="Helical" evidence="10">
    <location>
        <begin position="326"/>
        <end position="346"/>
    </location>
</feature>
<comment type="similarity">
    <text evidence="2">Belongs to the G-protein coupled receptor 2 family.</text>
</comment>
<feature type="domain" description="G-protein coupled receptors family 2 profile 2" evidence="12">
    <location>
        <begin position="106"/>
        <end position="387"/>
    </location>
</feature>
<organism evidence="13 15">
    <name type="scientific">Rotaria sordida</name>
    <dbReference type="NCBI Taxonomy" id="392033"/>
    <lineage>
        <taxon>Eukaryota</taxon>
        <taxon>Metazoa</taxon>
        <taxon>Spiralia</taxon>
        <taxon>Gnathifera</taxon>
        <taxon>Rotifera</taxon>
        <taxon>Eurotatoria</taxon>
        <taxon>Bdelloidea</taxon>
        <taxon>Philodinida</taxon>
        <taxon>Philodinidae</taxon>
        <taxon>Rotaria</taxon>
    </lineage>
</organism>
<dbReference type="InterPro" id="IPR001879">
    <property type="entry name" value="GPCR_2_extracellular_dom"/>
</dbReference>
<comment type="caution">
    <text evidence="13">The sequence shown here is derived from an EMBL/GenBank/DDBJ whole genome shotgun (WGS) entry which is preliminary data.</text>
</comment>
<dbReference type="PROSITE" id="PS50261">
    <property type="entry name" value="G_PROTEIN_RECEP_F2_4"/>
    <property type="match status" value="1"/>
</dbReference>
<gene>
    <name evidence="14" type="ORF">JBS370_LOCUS10074</name>
    <name evidence="13" type="ORF">ZHD862_LOCUS14033</name>
</gene>
<evidence type="ECO:0000256" key="8">
    <source>
        <dbReference type="ARBA" id="ARBA00023170"/>
    </source>
</evidence>
<dbReference type="PANTHER" id="PTHR45620">
    <property type="entry name" value="PDF RECEPTOR-LIKE PROTEIN-RELATED"/>
    <property type="match status" value="1"/>
</dbReference>
<protein>
    <submittedName>
        <fullName evidence="13">Uncharacterized protein</fullName>
    </submittedName>
</protein>
<evidence type="ECO:0000313" key="14">
    <source>
        <dbReference type="EMBL" id="CAF3709845.1"/>
    </source>
</evidence>
<keyword evidence="6" id="KW-0297">G-protein coupled receptor</keyword>
<dbReference type="GO" id="GO:0005886">
    <property type="term" value="C:plasma membrane"/>
    <property type="evidence" value="ECO:0007669"/>
    <property type="project" value="UniProtKB-SubCell"/>
</dbReference>
<evidence type="ECO:0000256" key="5">
    <source>
        <dbReference type="ARBA" id="ARBA00022989"/>
    </source>
</evidence>
<evidence type="ECO:0000256" key="3">
    <source>
        <dbReference type="ARBA" id="ARBA00022475"/>
    </source>
</evidence>
<dbReference type="Gene3D" id="4.10.1240.10">
    <property type="entry name" value="GPCR, family 2, extracellular hormone receptor domain"/>
    <property type="match status" value="1"/>
</dbReference>
<keyword evidence="3" id="KW-1003">Cell membrane</keyword>
<dbReference type="Gene3D" id="1.20.1070.10">
    <property type="entry name" value="Rhodopsin 7-helix transmembrane proteins"/>
    <property type="match status" value="1"/>
</dbReference>
<evidence type="ECO:0000259" key="12">
    <source>
        <dbReference type="PROSITE" id="PS50261"/>
    </source>
</evidence>
<keyword evidence="8" id="KW-0675">Receptor</keyword>
<evidence type="ECO:0000259" key="11">
    <source>
        <dbReference type="PROSITE" id="PS50227"/>
    </source>
</evidence>
<dbReference type="PANTHER" id="PTHR45620:SF17">
    <property type="entry name" value="PDF RECEPTOR"/>
    <property type="match status" value="1"/>
</dbReference>
<dbReference type="InterPro" id="IPR050332">
    <property type="entry name" value="GPCR_2"/>
</dbReference>
<feature type="transmembrane region" description="Helical" evidence="10">
    <location>
        <begin position="111"/>
        <end position="131"/>
    </location>
</feature>
<dbReference type="Proteomes" id="UP000663864">
    <property type="component" value="Unassembled WGS sequence"/>
</dbReference>
<sequence length="461" mass="53524">MLSSTSQSLLSNNSLNDELYCPTVFENLCWPQTLANHSITISCSLLAMPGVDSSKFLTRHCLTTGIWSNVSFKPCVYSDVWDLMNTFYISKTLSQRKRYTDILQAVRIIELVGLSVSFISVLVSLIIFFTLKSLYCSRTKIHINLLLAIFIQIIARIVNYGIQMKQSNNSSQIESIECGNDGSIRRHGISSILRNMCPLIVIFLQFSISSMFMWMLCEGIHLNNILTVSVFKNYFKTYYFYILGWIVPLFMTLSWSIVMFVKERDRKCWSNYNYLKYYWIIDGPRYAINFIFLLNIIRVLLVKIKEGSEKQIREEKHRRSSMNTKFVRKAVKAAIFLLPLFGITHMVETFVSPDPRSIALFALYCSVTYFLVTFQGFFCALLYCFLNTEVRETLSRRLQATQLWARWKLWLGHKDRYQNGTSNSDDRTRLELLIPPSNLGNKSAFEMDNRRLKNDADASPQ</sequence>
<dbReference type="InterPro" id="IPR036445">
    <property type="entry name" value="GPCR_2_extracell_dom_sf"/>
</dbReference>
<feature type="transmembrane region" description="Helical" evidence="10">
    <location>
        <begin position="143"/>
        <end position="162"/>
    </location>
</feature>
<evidence type="ECO:0000256" key="1">
    <source>
        <dbReference type="ARBA" id="ARBA00004651"/>
    </source>
</evidence>
<keyword evidence="7 10" id="KW-0472">Membrane</keyword>
<keyword evidence="9" id="KW-0807">Transducer</keyword>
<evidence type="ECO:0000313" key="15">
    <source>
        <dbReference type="Proteomes" id="UP000663864"/>
    </source>
</evidence>
<feature type="transmembrane region" description="Helical" evidence="10">
    <location>
        <begin position="358"/>
        <end position="386"/>
    </location>
</feature>
<dbReference type="PRINTS" id="PR00249">
    <property type="entry name" value="GPCRSECRETIN"/>
</dbReference>
<dbReference type="PROSITE" id="PS50227">
    <property type="entry name" value="G_PROTEIN_RECEP_F2_3"/>
    <property type="match status" value="1"/>
</dbReference>
<proteinExistence type="inferred from homology"/>
<comment type="subcellular location">
    <subcellularLocation>
        <location evidence="1">Cell membrane</location>
        <topology evidence="1">Multi-pass membrane protein</topology>
    </subcellularLocation>
</comment>
<dbReference type="AlphaFoldDB" id="A0A814J1W4"/>
<evidence type="ECO:0000256" key="2">
    <source>
        <dbReference type="ARBA" id="ARBA00005314"/>
    </source>
</evidence>
<dbReference type="EMBL" id="CAJOBD010000714">
    <property type="protein sequence ID" value="CAF3709845.1"/>
    <property type="molecule type" value="Genomic_DNA"/>
</dbReference>
<dbReference type="InterPro" id="IPR000832">
    <property type="entry name" value="GPCR_2_secretin-like"/>
</dbReference>
<dbReference type="EMBL" id="CAJNOT010000596">
    <property type="protein sequence ID" value="CAF1030780.1"/>
    <property type="molecule type" value="Genomic_DNA"/>
</dbReference>
<dbReference type="InterPro" id="IPR017981">
    <property type="entry name" value="GPCR_2-like_7TM"/>
</dbReference>
<evidence type="ECO:0000256" key="6">
    <source>
        <dbReference type="ARBA" id="ARBA00023040"/>
    </source>
</evidence>
<reference evidence="13" key="1">
    <citation type="submission" date="2021-02" db="EMBL/GenBank/DDBJ databases">
        <authorList>
            <person name="Nowell W R."/>
        </authorList>
    </citation>
    <scope>NUCLEOTIDE SEQUENCE</scope>
</reference>
<evidence type="ECO:0000256" key="9">
    <source>
        <dbReference type="ARBA" id="ARBA00023224"/>
    </source>
</evidence>
<evidence type="ECO:0000256" key="4">
    <source>
        <dbReference type="ARBA" id="ARBA00022692"/>
    </source>
</evidence>
<dbReference type="GO" id="GO:0007166">
    <property type="term" value="P:cell surface receptor signaling pathway"/>
    <property type="evidence" value="ECO:0007669"/>
    <property type="project" value="InterPro"/>
</dbReference>
<keyword evidence="5 10" id="KW-1133">Transmembrane helix</keyword>
<feature type="transmembrane region" description="Helical" evidence="10">
    <location>
        <begin position="238"/>
        <end position="261"/>
    </location>
</feature>
<evidence type="ECO:0000256" key="10">
    <source>
        <dbReference type="SAM" id="Phobius"/>
    </source>
</evidence>
<dbReference type="GO" id="GO:0008528">
    <property type="term" value="F:G protein-coupled peptide receptor activity"/>
    <property type="evidence" value="ECO:0007669"/>
    <property type="project" value="TreeGrafter"/>
</dbReference>
<dbReference type="SUPFAM" id="SSF111418">
    <property type="entry name" value="Hormone receptor domain"/>
    <property type="match status" value="1"/>
</dbReference>
<accession>A0A814J1W4</accession>
<evidence type="ECO:0000256" key="7">
    <source>
        <dbReference type="ARBA" id="ARBA00023136"/>
    </source>
</evidence>
<keyword evidence="4 10" id="KW-0812">Transmembrane</keyword>
<dbReference type="GO" id="GO:0007188">
    <property type="term" value="P:adenylate cyclase-modulating G protein-coupled receptor signaling pathway"/>
    <property type="evidence" value="ECO:0007669"/>
    <property type="project" value="TreeGrafter"/>
</dbReference>
<feature type="domain" description="G-protein coupled receptors family 2 profile 1" evidence="11">
    <location>
        <begin position="1"/>
        <end position="79"/>
    </location>
</feature>
<dbReference type="Pfam" id="PF02793">
    <property type="entry name" value="HRM"/>
    <property type="match status" value="1"/>
</dbReference>
<name>A0A814J1W4_9BILA</name>